<keyword evidence="3" id="KW-1185">Reference proteome</keyword>
<dbReference type="EMBL" id="MU865925">
    <property type="protein sequence ID" value="KAK4452217.1"/>
    <property type="molecule type" value="Genomic_DNA"/>
</dbReference>
<gene>
    <name evidence="2" type="ORF">QBC34DRAFT_294123</name>
</gene>
<keyword evidence="1" id="KW-0812">Transmembrane</keyword>
<organism evidence="2 3">
    <name type="scientific">Podospora aff. communis PSN243</name>
    <dbReference type="NCBI Taxonomy" id="3040156"/>
    <lineage>
        <taxon>Eukaryota</taxon>
        <taxon>Fungi</taxon>
        <taxon>Dikarya</taxon>
        <taxon>Ascomycota</taxon>
        <taxon>Pezizomycotina</taxon>
        <taxon>Sordariomycetes</taxon>
        <taxon>Sordariomycetidae</taxon>
        <taxon>Sordariales</taxon>
        <taxon>Podosporaceae</taxon>
        <taxon>Podospora</taxon>
    </lineage>
</organism>
<dbReference type="Pfam" id="PF14087">
    <property type="entry name" value="DUF4267"/>
    <property type="match status" value="1"/>
</dbReference>
<dbReference type="InterPro" id="IPR025363">
    <property type="entry name" value="DUF4267"/>
</dbReference>
<feature type="transmembrane region" description="Helical" evidence="1">
    <location>
        <begin position="6"/>
        <end position="27"/>
    </location>
</feature>
<evidence type="ECO:0000256" key="1">
    <source>
        <dbReference type="SAM" id="Phobius"/>
    </source>
</evidence>
<dbReference type="Proteomes" id="UP001321760">
    <property type="component" value="Unassembled WGS sequence"/>
</dbReference>
<protein>
    <recommendedName>
        <fullName evidence="4">Major facilitator superfamily (MFS) profile domain-containing protein</fullName>
    </recommendedName>
</protein>
<evidence type="ECO:0000313" key="3">
    <source>
        <dbReference type="Proteomes" id="UP001321760"/>
    </source>
</evidence>
<sequence>MPFNPYHLPALFIATTQTLGGIWPIFFNTSSAMLEFGLPPRVANSREGQTAFVVGSARTTVIGLVMWMLYLQGKYAELDGVMVVLGLVLGAVDCWVCVREGVGRWGVFRGVSGILVAGWGVGGFTER</sequence>
<proteinExistence type="predicted"/>
<reference evidence="2" key="2">
    <citation type="submission" date="2023-05" db="EMBL/GenBank/DDBJ databases">
        <authorList>
            <consortium name="Lawrence Berkeley National Laboratory"/>
            <person name="Steindorff A."/>
            <person name="Hensen N."/>
            <person name="Bonometti L."/>
            <person name="Westerberg I."/>
            <person name="Brannstrom I.O."/>
            <person name="Guillou S."/>
            <person name="Cros-Aarteil S."/>
            <person name="Calhoun S."/>
            <person name="Haridas S."/>
            <person name="Kuo A."/>
            <person name="Mondo S."/>
            <person name="Pangilinan J."/>
            <person name="Riley R."/>
            <person name="Labutti K."/>
            <person name="Andreopoulos B."/>
            <person name="Lipzen A."/>
            <person name="Chen C."/>
            <person name="Yanf M."/>
            <person name="Daum C."/>
            <person name="Ng V."/>
            <person name="Clum A."/>
            <person name="Ohm R."/>
            <person name="Martin F."/>
            <person name="Silar P."/>
            <person name="Natvig D."/>
            <person name="Lalanne C."/>
            <person name="Gautier V."/>
            <person name="Ament-Velasquez S.L."/>
            <person name="Kruys A."/>
            <person name="Hutchinson M.I."/>
            <person name="Powell A.J."/>
            <person name="Barry K."/>
            <person name="Miller A.N."/>
            <person name="Grigoriev I.V."/>
            <person name="Debuchy R."/>
            <person name="Gladieux P."/>
            <person name="Thoren M.H."/>
            <person name="Johannesson H."/>
        </authorList>
    </citation>
    <scope>NUCLEOTIDE SEQUENCE</scope>
    <source>
        <strain evidence="2">PSN243</strain>
    </source>
</reference>
<feature type="transmembrane region" description="Helical" evidence="1">
    <location>
        <begin position="81"/>
        <end position="98"/>
    </location>
</feature>
<dbReference type="AlphaFoldDB" id="A0AAV9GVY0"/>
<evidence type="ECO:0000313" key="2">
    <source>
        <dbReference type="EMBL" id="KAK4452217.1"/>
    </source>
</evidence>
<keyword evidence="1" id="KW-0472">Membrane</keyword>
<comment type="caution">
    <text evidence="2">The sequence shown here is derived from an EMBL/GenBank/DDBJ whole genome shotgun (WGS) entry which is preliminary data.</text>
</comment>
<keyword evidence="1" id="KW-1133">Transmembrane helix</keyword>
<accession>A0AAV9GVY0</accession>
<reference evidence="2" key="1">
    <citation type="journal article" date="2023" name="Mol. Phylogenet. Evol.">
        <title>Genome-scale phylogeny and comparative genomics of the fungal order Sordariales.</title>
        <authorList>
            <person name="Hensen N."/>
            <person name="Bonometti L."/>
            <person name="Westerberg I."/>
            <person name="Brannstrom I.O."/>
            <person name="Guillou S."/>
            <person name="Cros-Aarteil S."/>
            <person name="Calhoun S."/>
            <person name="Haridas S."/>
            <person name="Kuo A."/>
            <person name="Mondo S."/>
            <person name="Pangilinan J."/>
            <person name="Riley R."/>
            <person name="LaButti K."/>
            <person name="Andreopoulos B."/>
            <person name="Lipzen A."/>
            <person name="Chen C."/>
            <person name="Yan M."/>
            <person name="Daum C."/>
            <person name="Ng V."/>
            <person name="Clum A."/>
            <person name="Steindorff A."/>
            <person name="Ohm R.A."/>
            <person name="Martin F."/>
            <person name="Silar P."/>
            <person name="Natvig D.O."/>
            <person name="Lalanne C."/>
            <person name="Gautier V."/>
            <person name="Ament-Velasquez S.L."/>
            <person name="Kruys A."/>
            <person name="Hutchinson M.I."/>
            <person name="Powell A.J."/>
            <person name="Barry K."/>
            <person name="Miller A.N."/>
            <person name="Grigoriev I.V."/>
            <person name="Debuchy R."/>
            <person name="Gladieux P."/>
            <person name="Hiltunen Thoren M."/>
            <person name="Johannesson H."/>
        </authorList>
    </citation>
    <scope>NUCLEOTIDE SEQUENCE</scope>
    <source>
        <strain evidence="2">PSN243</strain>
    </source>
</reference>
<name>A0AAV9GVY0_9PEZI</name>
<evidence type="ECO:0008006" key="4">
    <source>
        <dbReference type="Google" id="ProtNLM"/>
    </source>
</evidence>
<feature type="transmembrane region" description="Helical" evidence="1">
    <location>
        <begin position="48"/>
        <end position="69"/>
    </location>
</feature>
<feature type="transmembrane region" description="Helical" evidence="1">
    <location>
        <begin position="105"/>
        <end position="124"/>
    </location>
</feature>